<protein>
    <submittedName>
        <fullName evidence="1">Uncharacterized protein</fullName>
    </submittedName>
</protein>
<evidence type="ECO:0000313" key="2">
    <source>
        <dbReference type="Proteomes" id="UP000188929"/>
    </source>
</evidence>
<gene>
    <name evidence="1" type="ORF">BL253_23180</name>
</gene>
<dbReference type="Proteomes" id="UP000188929">
    <property type="component" value="Unassembled WGS sequence"/>
</dbReference>
<name>A0A1V2I722_9ACTN</name>
<sequence length="104" mass="10935">MLLVVPLLGFMFIAPAITVWWDLRRDRRRFGLDALSRPVRYAADGEPYREGLPPPPASGIGAGQVAGVDGVDGVDVDVPLKGQRVRAGAALGPTADPEASATGR</sequence>
<reference evidence="2" key="1">
    <citation type="submission" date="2016-10" db="EMBL/GenBank/DDBJ databases">
        <title>Frankia sp. NRRL B-16386 Genome sequencing.</title>
        <authorList>
            <person name="Ghodhbane-Gtari F."/>
            <person name="Swanson E."/>
            <person name="Gueddou A."/>
            <person name="Hezbri K."/>
            <person name="Ktari K."/>
            <person name="Nouioui I."/>
            <person name="Morris K."/>
            <person name="Simpson S."/>
            <person name="Abebe-Akele F."/>
            <person name="Thomas K."/>
            <person name="Gtari M."/>
            <person name="Tisa L.S."/>
        </authorList>
    </citation>
    <scope>NUCLEOTIDE SEQUENCE [LARGE SCALE GENOMIC DNA]</scope>
    <source>
        <strain evidence="2">NRRL B-16386</strain>
    </source>
</reference>
<dbReference type="AlphaFoldDB" id="A0A1V2I722"/>
<keyword evidence="2" id="KW-1185">Reference proteome</keyword>
<comment type="caution">
    <text evidence="1">The sequence shown here is derived from an EMBL/GenBank/DDBJ whole genome shotgun (WGS) entry which is preliminary data.</text>
</comment>
<dbReference type="EMBL" id="MOMC01000048">
    <property type="protein sequence ID" value="ONH26958.1"/>
    <property type="molecule type" value="Genomic_DNA"/>
</dbReference>
<accession>A0A1V2I722</accession>
<organism evidence="1 2">
    <name type="scientific">Pseudofrankia asymbiotica</name>
    <dbReference type="NCBI Taxonomy" id="1834516"/>
    <lineage>
        <taxon>Bacteria</taxon>
        <taxon>Bacillati</taxon>
        <taxon>Actinomycetota</taxon>
        <taxon>Actinomycetes</taxon>
        <taxon>Frankiales</taxon>
        <taxon>Frankiaceae</taxon>
        <taxon>Pseudofrankia</taxon>
    </lineage>
</organism>
<evidence type="ECO:0000313" key="1">
    <source>
        <dbReference type="EMBL" id="ONH26958.1"/>
    </source>
</evidence>
<proteinExistence type="predicted"/>